<feature type="domain" description="Sieve element occlusion N-terminal" evidence="1">
    <location>
        <begin position="18"/>
        <end position="55"/>
    </location>
</feature>
<protein>
    <recommendedName>
        <fullName evidence="1">Sieve element occlusion N-terminal domain-containing protein</fullName>
    </recommendedName>
</protein>
<dbReference type="Pfam" id="PF14576">
    <property type="entry name" value="SEO_N"/>
    <property type="match status" value="1"/>
</dbReference>
<gene>
    <name evidence="2" type="ORF">ILEXP_LOCUS44874</name>
</gene>
<dbReference type="EMBL" id="CAUOFW020006527">
    <property type="protein sequence ID" value="CAK9175080.1"/>
    <property type="molecule type" value="Genomic_DNA"/>
</dbReference>
<dbReference type="AlphaFoldDB" id="A0ABC8U554"/>
<keyword evidence="3" id="KW-1185">Reference proteome</keyword>
<dbReference type="Proteomes" id="UP001642360">
    <property type="component" value="Unassembled WGS sequence"/>
</dbReference>
<feature type="non-terminal residue" evidence="2">
    <location>
        <position position="57"/>
    </location>
</feature>
<name>A0ABC8U554_9AQUA</name>
<reference evidence="2 3" key="1">
    <citation type="submission" date="2024-02" db="EMBL/GenBank/DDBJ databases">
        <authorList>
            <person name="Vignale AGUSTIN F."/>
            <person name="Sosa J E."/>
            <person name="Modenutti C."/>
        </authorList>
    </citation>
    <scope>NUCLEOTIDE SEQUENCE [LARGE SCALE GENOMIC DNA]</scope>
</reference>
<sequence>MNLLATESFSSCSSSSVDDDFLIRNILLTHDPDGRHLDSELLLRATENIMCYATTLD</sequence>
<accession>A0ABC8U554</accession>
<comment type="caution">
    <text evidence="2">The sequence shown here is derived from an EMBL/GenBank/DDBJ whole genome shotgun (WGS) entry which is preliminary data.</text>
</comment>
<evidence type="ECO:0000313" key="2">
    <source>
        <dbReference type="EMBL" id="CAK9175080.1"/>
    </source>
</evidence>
<dbReference type="InterPro" id="IPR027942">
    <property type="entry name" value="SEO_N"/>
</dbReference>
<evidence type="ECO:0000313" key="3">
    <source>
        <dbReference type="Proteomes" id="UP001642360"/>
    </source>
</evidence>
<evidence type="ECO:0000259" key="1">
    <source>
        <dbReference type="Pfam" id="PF14576"/>
    </source>
</evidence>
<proteinExistence type="predicted"/>
<organism evidence="2 3">
    <name type="scientific">Ilex paraguariensis</name>
    <name type="common">yerba mate</name>
    <dbReference type="NCBI Taxonomy" id="185542"/>
    <lineage>
        <taxon>Eukaryota</taxon>
        <taxon>Viridiplantae</taxon>
        <taxon>Streptophyta</taxon>
        <taxon>Embryophyta</taxon>
        <taxon>Tracheophyta</taxon>
        <taxon>Spermatophyta</taxon>
        <taxon>Magnoliopsida</taxon>
        <taxon>eudicotyledons</taxon>
        <taxon>Gunneridae</taxon>
        <taxon>Pentapetalae</taxon>
        <taxon>asterids</taxon>
        <taxon>campanulids</taxon>
        <taxon>Aquifoliales</taxon>
        <taxon>Aquifoliaceae</taxon>
        <taxon>Ilex</taxon>
    </lineage>
</organism>